<gene>
    <name evidence="2" type="ORF">MmiAt1_06210</name>
</gene>
<evidence type="ECO:0008006" key="4">
    <source>
        <dbReference type="Google" id="ProtNLM"/>
    </source>
</evidence>
<keyword evidence="1" id="KW-1133">Transmembrane helix</keyword>
<feature type="transmembrane region" description="Helical" evidence="1">
    <location>
        <begin position="6"/>
        <end position="30"/>
    </location>
</feature>
<reference evidence="2 3" key="1">
    <citation type="submission" date="2023-06" db="EMBL/GenBank/DDBJ databases">
        <title>Genome sequence of Methanimicrococcus sp. At1.</title>
        <authorList>
            <person name="Protasov E."/>
            <person name="Platt K."/>
            <person name="Poehlein A."/>
            <person name="Daniel R."/>
            <person name="Brune A."/>
        </authorList>
    </citation>
    <scope>NUCLEOTIDE SEQUENCE [LARGE SCALE GENOMIC DNA]</scope>
    <source>
        <strain evidence="2 3">At1</strain>
    </source>
</reference>
<accession>A0ABU3VNT5</accession>
<protein>
    <recommendedName>
        <fullName evidence="4">DUF3784 domain-containing protein</fullName>
    </recommendedName>
</protein>
<dbReference type="Pfam" id="PF12650">
    <property type="entry name" value="DUF3784"/>
    <property type="match status" value="1"/>
</dbReference>
<keyword evidence="3" id="KW-1185">Reference proteome</keyword>
<keyword evidence="1" id="KW-0472">Membrane</keyword>
<dbReference type="EMBL" id="JAWDKC010000012">
    <property type="protein sequence ID" value="MDV0445066.1"/>
    <property type="molecule type" value="Genomic_DNA"/>
</dbReference>
<evidence type="ECO:0000313" key="3">
    <source>
        <dbReference type="Proteomes" id="UP001272052"/>
    </source>
</evidence>
<dbReference type="InterPro" id="IPR017259">
    <property type="entry name" value="UCP037672"/>
</dbReference>
<comment type="caution">
    <text evidence="2">The sequence shown here is derived from an EMBL/GenBank/DDBJ whole genome shotgun (WGS) entry which is preliminary data.</text>
</comment>
<feature type="transmembrane region" description="Helical" evidence="1">
    <location>
        <begin position="80"/>
        <end position="100"/>
    </location>
</feature>
<feature type="transmembrane region" description="Helical" evidence="1">
    <location>
        <begin position="51"/>
        <end position="74"/>
    </location>
</feature>
<organism evidence="2 3">
    <name type="scientific">Methanimicrococcus hacksteinii</name>
    <dbReference type="NCBI Taxonomy" id="3028293"/>
    <lineage>
        <taxon>Archaea</taxon>
        <taxon>Methanobacteriati</taxon>
        <taxon>Methanobacteriota</taxon>
        <taxon>Stenosarchaea group</taxon>
        <taxon>Methanomicrobia</taxon>
        <taxon>Methanosarcinales</taxon>
        <taxon>Methanosarcinaceae</taxon>
        <taxon>Methanimicrococcus</taxon>
    </lineage>
</organism>
<dbReference type="Proteomes" id="UP001272052">
    <property type="component" value="Unassembled WGS sequence"/>
</dbReference>
<dbReference type="Gene3D" id="1.20.1250.20">
    <property type="entry name" value="MFS general substrate transporter like domains"/>
    <property type="match status" value="1"/>
</dbReference>
<evidence type="ECO:0000256" key="1">
    <source>
        <dbReference type="SAM" id="Phobius"/>
    </source>
</evidence>
<dbReference type="InterPro" id="IPR036259">
    <property type="entry name" value="MFS_trans_sf"/>
</dbReference>
<keyword evidence="1" id="KW-0812">Transmembrane</keyword>
<sequence>MVFDISYLAFLVPVLLLALAVYFFSGRGAFLISGYNTLPKEEKEKYNLKELTRLMGIFALVIAVLIAVTLYFGIIAGNMMWALVGLISVVIFTLLWMFYLNTNKKIKDKPY</sequence>
<dbReference type="RefSeq" id="WP_318785488.1">
    <property type="nucleotide sequence ID" value="NZ_JAWDKC010000012.1"/>
</dbReference>
<evidence type="ECO:0000313" key="2">
    <source>
        <dbReference type="EMBL" id="MDV0445066.1"/>
    </source>
</evidence>
<proteinExistence type="predicted"/>
<name>A0ABU3VNT5_9EURY</name>